<dbReference type="InterPro" id="IPR002763">
    <property type="entry name" value="DUF72"/>
</dbReference>
<comment type="caution">
    <text evidence="1">The sequence shown here is derived from an EMBL/GenBank/DDBJ whole genome shotgun (WGS) entry which is preliminary data.</text>
</comment>
<dbReference type="RefSeq" id="WP_183385150.1">
    <property type="nucleotide sequence ID" value="NZ_JACHXR010000015.1"/>
</dbReference>
<dbReference type="InterPro" id="IPR036520">
    <property type="entry name" value="UPF0759_sf"/>
</dbReference>
<dbReference type="AlphaFoldDB" id="A0A7W5EWM5"/>
<evidence type="ECO:0000313" key="2">
    <source>
        <dbReference type="Proteomes" id="UP000518892"/>
    </source>
</evidence>
<reference evidence="1 2" key="1">
    <citation type="submission" date="2020-08" db="EMBL/GenBank/DDBJ databases">
        <title>Genomic Encyclopedia of Type Strains, Phase III (KMG-III): the genomes of soil and plant-associated and newly described type strains.</title>
        <authorList>
            <person name="Whitman W."/>
        </authorList>
    </citation>
    <scope>NUCLEOTIDE SEQUENCE [LARGE SCALE GENOMIC DNA]</scope>
    <source>
        <strain evidence="1 2">CECT 7744</strain>
    </source>
</reference>
<keyword evidence="2" id="KW-1185">Reference proteome</keyword>
<accession>A0A7W5EWM5</accession>
<dbReference type="SUPFAM" id="SSF117396">
    <property type="entry name" value="TM1631-like"/>
    <property type="match status" value="1"/>
</dbReference>
<dbReference type="EMBL" id="JACHXR010000015">
    <property type="protein sequence ID" value="MBB3232716.1"/>
    <property type="molecule type" value="Genomic_DNA"/>
</dbReference>
<sequence length="245" mass="28291">MQASGRAHIGTSGYQYDHWRGVFYPGALPRERWLAHYAEHFASVEINNTFYRLPGEATFRTWRDSVPAGFRYAVKFSRYGSHMKKLKEPEATIGHFLERLAPLGDRLGPILVQLPGRWRVDAGRLAAFLAAAPPGYRWAIEVRDASWWCEAVYRVLEAHRAALCWHDMLPDHPRRLTADWTYLRFHGDHYRGSYSPQYLTAQARRLRALLDDGTDVYAYFNNDAAGHAVANARQLRRYLDRRSPG</sequence>
<dbReference type="Gene3D" id="3.20.20.410">
    <property type="entry name" value="Protein of unknown function UPF0759"/>
    <property type="match status" value="1"/>
</dbReference>
<evidence type="ECO:0000313" key="1">
    <source>
        <dbReference type="EMBL" id="MBB3232716.1"/>
    </source>
</evidence>
<proteinExistence type="predicted"/>
<dbReference type="PANTHER" id="PTHR30348">
    <property type="entry name" value="UNCHARACTERIZED PROTEIN YECE"/>
    <property type="match status" value="1"/>
</dbReference>
<protein>
    <submittedName>
        <fullName evidence="1">Uncharacterized protein YecE (DUF72 family)</fullName>
    </submittedName>
</protein>
<dbReference type="PANTHER" id="PTHR30348:SF4">
    <property type="entry name" value="DUF72 DOMAIN-CONTAINING PROTEIN"/>
    <property type="match status" value="1"/>
</dbReference>
<dbReference type="Proteomes" id="UP000518892">
    <property type="component" value="Unassembled WGS sequence"/>
</dbReference>
<gene>
    <name evidence="1" type="ORF">FHR97_003594</name>
</gene>
<name>A0A7W5EWM5_9GAMM</name>
<organism evidence="1 2">
    <name type="scientific">Halomonas stenophila</name>
    <dbReference type="NCBI Taxonomy" id="795312"/>
    <lineage>
        <taxon>Bacteria</taxon>
        <taxon>Pseudomonadati</taxon>
        <taxon>Pseudomonadota</taxon>
        <taxon>Gammaproteobacteria</taxon>
        <taxon>Oceanospirillales</taxon>
        <taxon>Halomonadaceae</taxon>
        <taxon>Halomonas</taxon>
    </lineage>
</organism>
<dbReference type="Pfam" id="PF01904">
    <property type="entry name" value="DUF72"/>
    <property type="match status" value="1"/>
</dbReference>